<reference evidence="2" key="2">
    <citation type="submission" date="2021-04" db="EMBL/GenBank/DDBJ databases">
        <authorList>
            <person name="Podell S."/>
        </authorList>
    </citation>
    <scope>NUCLEOTIDE SEQUENCE</scope>
    <source>
        <strain evidence="2">Hildebrandi</strain>
    </source>
</reference>
<organism evidence="2 3">
    <name type="scientific">Nitzschia inconspicua</name>
    <dbReference type="NCBI Taxonomy" id="303405"/>
    <lineage>
        <taxon>Eukaryota</taxon>
        <taxon>Sar</taxon>
        <taxon>Stramenopiles</taxon>
        <taxon>Ochrophyta</taxon>
        <taxon>Bacillariophyta</taxon>
        <taxon>Bacillariophyceae</taxon>
        <taxon>Bacillariophycidae</taxon>
        <taxon>Bacillariales</taxon>
        <taxon>Bacillariaceae</taxon>
        <taxon>Nitzschia</taxon>
    </lineage>
</organism>
<proteinExistence type="predicted"/>
<accession>A0A9K3KPM0</accession>
<dbReference type="GO" id="GO:0016887">
    <property type="term" value="F:ATP hydrolysis activity"/>
    <property type="evidence" value="ECO:0007669"/>
    <property type="project" value="InterPro"/>
</dbReference>
<feature type="domain" description="ORC1/DEAH AAA+ ATPase" evidence="1">
    <location>
        <begin position="51"/>
        <end position="147"/>
    </location>
</feature>
<evidence type="ECO:0000313" key="2">
    <source>
        <dbReference type="EMBL" id="KAG7347362.1"/>
    </source>
</evidence>
<protein>
    <recommendedName>
        <fullName evidence="1">ORC1/DEAH AAA+ ATPase domain-containing protein</fullName>
    </recommendedName>
</protein>
<dbReference type="InterPro" id="IPR049945">
    <property type="entry name" value="AAA_22"/>
</dbReference>
<sequence length="603" mass="67171">MANLALVKSASSSRDKELPLDDPAEAGSTVFIPLETTVEKLKHIVYNKKGSVTFIRATVAAGKTTLAKHLAIHHSDEFVLAEVDRREEDIRNNIIDAICSSLGKERSSTLTFKNSLKELAKANKTLILDEAHLIFAHSELIEDLFKLPQHWVGIPKPKVLLFSAAATTKDKDGNSCVTPSQISKKYMWYPPIPDGGQITEDLRSAEVYLTPESVDFFMKICSGHRGIFMAAMNWVQDCQCEEGVAEESTWDIHESVARVRQSFEASRKEGNGGWNMGLRKYLKMSRAVHVNGKLSELSNIPEAFTEVLFGGSKSKKELRGQDRELTVNGFLVPERSSADNEFVLYDWEDSTKLYGVANSLMAEYYGDRLPSEVGCERQLTGGDPRSAADMVVRALPFMSFATVIDNPMPRKDGKLNTPLSQSSDKLPFEDDYNDAFARILRDELHYTVSTPKGTTRGKTDFVITYADNKTCALESIMTSVQDQTGHDKHAERFRKPKLTKYSDATLKALITIGSNRNKVKERVASTEGMKGLEIIGLVVSAAHDCYEMYVRLDSLEQEILGPFLVICDRVAKSFQKSENGVYRIIAAQQLSPSKKRGHDMSIG</sequence>
<reference evidence="2" key="1">
    <citation type="journal article" date="2021" name="Sci. Rep.">
        <title>Diploid genomic architecture of Nitzschia inconspicua, an elite biomass production diatom.</title>
        <authorList>
            <person name="Oliver A."/>
            <person name="Podell S."/>
            <person name="Pinowska A."/>
            <person name="Traller J.C."/>
            <person name="Smith S.R."/>
            <person name="McClure R."/>
            <person name="Beliaev A."/>
            <person name="Bohutskyi P."/>
            <person name="Hill E.A."/>
            <person name="Rabines A."/>
            <person name="Zheng H."/>
            <person name="Allen L.Z."/>
            <person name="Kuo A."/>
            <person name="Grigoriev I.V."/>
            <person name="Allen A.E."/>
            <person name="Hazlebeck D."/>
            <person name="Allen E.E."/>
        </authorList>
    </citation>
    <scope>NUCLEOTIDE SEQUENCE</scope>
    <source>
        <strain evidence="2">Hildebrandi</strain>
    </source>
</reference>
<comment type="caution">
    <text evidence="2">The sequence shown here is derived from an EMBL/GenBank/DDBJ whole genome shotgun (WGS) entry which is preliminary data.</text>
</comment>
<dbReference type="AlphaFoldDB" id="A0A9K3KPM0"/>
<dbReference type="Pfam" id="PF13401">
    <property type="entry name" value="AAA_22"/>
    <property type="match status" value="1"/>
</dbReference>
<name>A0A9K3KPM0_9STRA</name>
<dbReference type="EMBL" id="JAGRRH010000020">
    <property type="protein sequence ID" value="KAG7347362.1"/>
    <property type="molecule type" value="Genomic_DNA"/>
</dbReference>
<evidence type="ECO:0000259" key="1">
    <source>
        <dbReference type="Pfam" id="PF13401"/>
    </source>
</evidence>
<keyword evidence="3" id="KW-1185">Reference proteome</keyword>
<dbReference type="Proteomes" id="UP000693970">
    <property type="component" value="Unassembled WGS sequence"/>
</dbReference>
<dbReference type="OrthoDB" id="425861at2759"/>
<gene>
    <name evidence="2" type="ORF">IV203_016067</name>
</gene>
<evidence type="ECO:0000313" key="3">
    <source>
        <dbReference type="Proteomes" id="UP000693970"/>
    </source>
</evidence>